<evidence type="ECO:0000259" key="9">
    <source>
        <dbReference type="SMART" id="SM00385"/>
    </source>
</evidence>
<dbReference type="CDD" id="cd20525">
    <property type="entry name" value="CYCLIN_CCNH_rpt2"/>
    <property type="match status" value="1"/>
</dbReference>
<protein>
    <recommendedName>
        <fullName evidence="2">Cyclin-H</fullName>
    </recommendedName>
</protein>
<dbReference type="Proteomes" id="UP000749559">
    <property type="component" value="Unassembled WGS sequence"/>
</dbReference>
<dbReference type="NCBIfam" id="TIGR00569">
    <property type="entry name" value="ccl1"/>
    <property type="match status" value="1"/>
</dbReference>
<dbReference type="FunFam" id="1.10.472.10:FF:000029">
    <property type="entry name" value="Cyclin h"/>
    <property type="match status" value="1"/>
</dbReference>
<evidence type="ECO:0000256" key="2">
    <source>
        <dbReference type="ARBA" id="ARBA00019496"/>
    </source>
</evidence>
<dbReference type="InterPro" id="IPR027081">
    <property type="entry name" value="CyclinH/Ccl1"/>
</dbReference>
<accession>A0A8S4P3L8</accession>
<gene>
    <name evidence="10" type="ORF">OFUS_LOCUS14333</name>
</gene>
<organism evidence="10 11">
    <name type="scientific">Owenia fusiformis</name>
    <name type="common">Polychaete worm</name>
    <dbReference type="NCBI Taxonomy" id="6347"/>
    <lineage>
        <taxon>Eukaryota</taxon>
        <taxon>Metazoa</taxon>
        <taxon>Spiralia</taxon>
        <taxon>Lophotrochozoa</taxon>
        <taxon>Annelida</taxon>
        <taxon>Polychaeta</taxon>
        <taxon>Sedentaria</taxon>
        <taxon>Canalipalpata</taxon>
        <taxon>Sabellida</taxon>
        <taxon>Oweniida</taxon>
        <taxon>Oweniidae</taxon>
        <taxon>Owenia</taxon>
    </lineage>
</organism>
<dbReference type="InterPro" id="IPR013763">
    <property type="entry name" value="Cyclin-like_dom"/>
</dbReference>
<comment type="function">
    <text evidence="5">Regulates CDK7, the catalytic subunit of the CDK-activating kinase (CAK) enzymatic complex. CAK activates the cyclin-associated kinases CDK1, CDK2, CDK4 and CDK6 by threonine phosphorylation. CAK complexed to the core-TFIIH basal transcription factor activates RNA polymerase II by serine phosphorylation of the repetitive C-terminal domain (CTD) of its large subunit (POLR2A), allowing its escape from the promoter and elongation of the transcripts. Involved in cell cycle control and in RNA transcription by RNA polymerase II. Its expression and activity are constant throughout the cell cycle.</text>
</comment>
<evidence type="ECO:0000313" key="11">
    <source>
        <dbReference type="Proteomes" id="UP000749559"/>
    </source>
</evidence>
<dbReference type="GO" id="GO:0016538">
    <property type="term" value="F:cyclin-dependent protein serine/threonine kinase regulator activity"/>
    <property type="evidence" value="ECO:0007669"/>
    <property type="project" value="InterPro"/>
</dbReference>
<evidence type="ECO:0000256" key="7">
    <source>
        <dbReference type="RuleBase" id="RU000383"/>
    </source>
</evidence>
<dbReference type="OrthoDB" id="340962at2759"/>
<dbReference type="InterPro" id="IPR031658">
    <property type="entry name" value="Cyclin_C_2"/>
</dbReference>
<evidence type="ECO:0000256" key="8">
    <source>
        <dbReference type="SAM" id="MobiDB-lite"/>
    </source>
</evidence>
<dbReference type="GO" id="GO:0070985">
    <property type="term" value="C:transcription factor TFIIK complex"/>
    <property type="evidence" value="ECO:0007669"/>
    <property type="project" value="InterPro"/>
</dbReference>
<feature type="region of interest" description="Disordered" evidence="8">
    <location>
        <begin position="277"/>
        <end position="327"/>
    </location>
</feature>
<evidence type="ECO:0000256" key="4">
    <source>
        <dbReference type="ARBA" id="ARBA00023306"/>
    </source>
</evidence>
<evidence type="ECO:0000256" key="5">
    <source>
        <dbReference type="ARBA" id="ARBA00025343"/>
    </source>
</evidence>
<evidence type="ECO:0000256" key="3">
    <source>
        <dbReference type="ARBA" id="ARBA00023127"/>
    </source>
</evidence>
<dbReference type="CDD" id="cd20524">
    <property type="entry name" value="CYCLIN_CCNH_rpt1"/>
    <property type="match status" value="1"/>
</dbReference>
<comment type="similarity">
    <text evidence="1">Belongs to the cyclin family. Cyclin C subfamily.</text>
</comment>
<dbReference type="InterPro" id="IPR036915">
    <property type="entry name" value="Cyclin-like_sf"/>
</dbReference>
<comment type="caution">
    <text evidence="10">The sequence shown here is derived from an EMBL/GenBank/DDBJ whole genome shotgun (WGS) entry which is preliminary data.</text>
</comment>
<dbReference type="SMART" id="SM00385">
    <property type="entry name" value="CYCLIN"/>
    <property type="match status" value="1"/>
</dbReference>
<keyword evidence="11" id="KW-1185">Reference proteome</keyword>
<dbReference type="SUPFAM" id="SSF47954">
    <property type="entry name" value="Cyclin-like"/>
    <property type="match status" value="2"/>
</dbReference>
<evidence type="ECO:0000313" key="10">
    <source>
        <dbReference type="EMBL" id="CAH1788882.1"/>
    </source>
</evidence>
<dbReference type="GO" id="GO:0006357">
    <property type="term" value="P:regulation of transcription by RNA polymerase II"/>
    <property type="evidence" value="ECO:0007669"/>
    <property type="project" value="InterPro"/>
</dbReference>
<name>A0A8S4P3L8_OWEFU</name>
<dbReference type="Pfam" id="PF00134">
    <property type="entry name" value="Cyclin_N"/>
    <property type="match status" value="1"/>
</dbReference>
<dbReference type="Pfam" id="PF16899">
    <property type="entry name" value="Cyclin_C_2"/>
    <property type="match status" value="1"/>
</dbReference>
<dbReference type="EMBL" id="CAIIXF020000007">
    <property type="protein sequence ID" value="CAH1788882.1"/>
    <property type="molecule type" value="Genomic_DNA"/>
</dbReference>
<dbReference type="InterPro" id="IPR006671">
    <property type="entry name" value="Cyclin_N"/>
</dbReference>
<dbReference type="AlphaFoldDB" id="A0A8S4P3L8"/>
<keyword evidence="4" id="KW-0131">Cell cycle</keyword>
<feature type="compositionally biased region" description="Basic and acidic residues" evidence="8">
    <location>
        <begin position="313"/>
        <end position="327"/>
    </location>
</feature>
<feature type="domain" description="Cyclin-like" evidence="9">
    <location>
        <begin position="62"/>
        <end position="149"/>
    </location>
</feature>
<proteinExistence type="inferred from homology"/>
<reference evidence="10" key="1">
    <citation type="submission" date="2022-03" db="EMBL/GenBank/DDBJ databases">
        <authorList>
            <person name="Martin C."/>
        </authorList>
    </citation>
    <scope>NUCLEOTIDE SEQUENCE</scope>
</reference>
<comment type="subunit">
    <text evidence="6">Associates primarily with CDK7 and MAT1 to form the CAK complex. CAK can further associate with the core-TFIIH to form the TFIIH basal transcription factor.</text>
</comment>
<dbReference type="InterPro" id="IPR043198">
    <property type="entry name" value="Cyclin/Ssn8"/>
</dbReference>
<dbReference type="Gene3D" id="1.10.472.10">
    <property type="entry name" value="Cyclin-like"/>
    <property type="match status" value="2"/>
</dbReference>
<dbReference type="GO" id="GO:0006351">
    <property type="term" value="P:DNA-templated transcription"/>
    <property type="evidence" value="ECO:0007669"/>
    <property type="project" value="InterPro"/>
</dbReference>
<keyword evidence="3 7" id="KW-0195">Cyclin</keyword>
<evidence type="ECO:0000256" key="1">
    <source>
        <dbReference type="ARBA" id="ARBA00008638"/>
    </source>
</evidence>
<dbReference type="PANTHER" id="PTHR10026">
    <property type="entry name" value="CYCLIN"/>
    <property type="match status" value="1"/>
</dbReference>
<sequence length="327" mass="38261">MFPTSTQRKHWMFSGEDDLKKLREKANKKYVDGFGEHLNEEERSEKFLSPTEEYVLLRFYINALREFCVQFQPPMPKYVIGTSMMYFRRFYLNNSIMDYHPKDIMLTCVYLGCKVEEFNVSIMQFVKNLKSNREKMTDMILSYELLLMHELTYHLTVHNPYRPLEGLVIDIKTRCKSLKPEEVDRSRQGADEFLDRVLQTDAALLYAPSQIALSALLSSASKLGINLDSYATEFILGSGTKEQAAKTTENIKSIRYMVKHIPPLDKKEGKKIGQKLEKCRNQENNPDSEVFKRKQQEMLDDEDEVYSRKKQKISQEEKDAEKELLGL</sequence>
<evidence type="ECO:0000256" key="6">
    <source>
        <dbReference type="ARBA" id="ARBA00026042"/>
    </source>
</evidence>